<evidence type="ECO:0000313" key="4">
    <source>
        <dbReference type="EnsemblMetazoa" id="GAUT047615-PA"/>
    </source>
</evidence>
<dbReference type="AlphaFoldDB" id="A0A1A9VU18"/>
<feature type="domain" description="C2H2-type" evidence="3">
    <location>
        <begin position="48"/>
        <end position="76"/>
    </location>
</feature>
<evidence type="ECO:0000313" key="5">
    <source>
        <dbReference type="Proteomes" id="UP000078200"/>
    </source>
</evidence>
<reference evidence="4" key="1">
    <citation type="submission" date="2020-05" db="UniProtKB">
        <authorList>
            <consortium name="EnsemblMetazoa"/>
        </authorList>
    </citation>
    <scope>IDENTIFICATION</scope>
    <source>
        <strain evidence="4">TTRI</strain>
    </source>
</reference>
<accession>A0A1A9VU18</accession>
<dbReference type="Proteomes" id="UP000078200">
    <property type="component" value="Unassembled WGS sequence"/>
</dbReference>
<feature type="region of interest" description="Disordered" evidence="2">
    <location>
        <begin position="64"/>
        <end position="87"/>
    </location>
</feature>
<evidence type="ECO:0000256" key="2">
    <source>
        <dbReference type="SAM" id="MobiDB-lite"/>
    </source>
</evidence>
<feature type="region of interest" description="Disordered" evidence="2">
    <location>
        <begin position="108"/>
        <end position="152"/>
    </location>
</feature>
<proteinExistence type="predicted"/>
<sequence length="181" mass="19668">MVKVHYSAIVATDGAPFGTPKGEDPSPSGEGYQHTSTSTHPIPPTTSFQCPFCDRAFTTKTGAGVHARGAHESNNNNSSDRQQKKSVHCTSSLTFHCRTYNFLKSRPRPVAMRSPNHRPVGVGGRTPRGRTDHPNVWGIPPDQRAGPTDGANQSRVIINVRDHHQLQRKVGSQTDGPPPYA</sequence>
<feature type="region of interest" description="Disordered" evidence="2">
    <location>
        <begin position="13"/>
        <end position="43"/>
    </location>
</feature>
<protein>
    <recommendedName>
        <fullName evidence="3">C2H2-type domain-containing protein</fullName>
    </recommendedName>
</protein>
<dbReference type="EnsemblMetazoa" id="GAUT047615-RA">
    <property type="protein sequence ID" value="GAUT047615-PA"/>
    <property type="gene ID" value="GAUT047615"/>
</dbReference>
<name>A0A1A9VU18_GLOAU</name>
<keyword evidence="1" id="KW-0862">Zinc</keyword>
<keyword evidence="1" id="KW-0479">Metal-binding</keyword>
<dbReference type="PROSITE" id="PS50157">
    <property type="entry name" value="ZINC_FINGER_C2H2_2"/>
    <property type="match status" value="1"/>
</dbReference>
<dbReference type="VEuPathDB" id="VectorBase:GAUT047615"/>
<dbReference type="GO" id="GO:0008270">
    <property type="term" value="F:zinc ion binding"/>
    <property type="evidence" value="ECO:0007669"/>
    <property type="project" value="UniProtKB-KW"/>
</dbReference>
<keyword evidence="1" id="KW-0863">Zinc-finger</keyword>
<dbReference type="InterPro" id="IPR013087">
    <property type="entry name" value="Znf_C2H2_type"/>
</dbReference>
<dbReference type="PROSITE" id="PS00028">
    <property type="entry name" value="ZINC_FINGER_C2H2_1"/>
    <property type="match status" value="1"/>
</dbReference>
<evidence type="ECO:0000256" key="1">
    <source>
        <dbReference type="PROSITE-ProRule" id="PRU00042"/>
    </source>
</evidence>
<organism evidence="4 5">
    <name type="scientific">Glossina austeni</name>
    <name type="common">Savannah tsetse fly</name>
    <dbReference type="NCBI Taxonomy" id="7395"/>
    <lineage>
        <taxon>Eukaryota</taxon>
        <taxon>Metazoa</taxon>
        <taxon>Ecdysozoa</taxon>
        <taxon>Arthropoda</taxon>
        <taxon>Hexapoda</taxon>
        <taxon>Insecta</taxon>
        <taxon>Pterygota</taxon>
        <taxon>Neoptera</taxon>
        <taxon>Endopterygota</taxon>
        <taxon>Diptera</taxon>
        <taxon>Brachycera</taxon>
        <taxon>Muscomorpha</taxon>
        <taxon>Hippoboscoidea</taxon>
        <taxon>Glossinidae</taxon>
        <taxon>Glossina</taxon>
    </lineage>
</organism>
<evidence type="ECO:0000259" key="3">
    <source>
        <dbReference type="PROSITE" id="PS50157"/>
    </source>
</evidence>
<keyword evidence="5" id="KW-1185">Reference proteome</keyword>